<name>A0A8K0EJ43_BRALA</name>
<evidence type="ECO:0000313" key="2">
    <source>
        <dbReference type="EMBL" id="CAH1253295.1"/>
    </source>
</evidence>
<evidence type="ECO:0000256" key="1">
    <source>
        <dbReference type="SAM" id="MobiDB-lite"/>
    </source>
</evidence>
<keyword evidence="3" id="KW-1185">Reference proteome</keyword>
<dbReference type="AlphaFoldDB" id="A0A8K0EJ43"/>
<dbReference type="EMBL" id="OV696687">
    <property type="protein sequence ID" value="CAH1253295.1"/>
    <property type="molecule type" value="Genomic_DNA"/>
</dbReference>
<dbReference type="Proteomes" id="UP000838412">
    <property type="component" value="Chromosome 2"/>
</dbReference>
<feature type="compositionally biased region" description="Polar residues" evidence="1">
    <location>
        <begin position="55"/>
        <end position="88"/>
    </location>
</feature>
<proteinExistence type="predicted"/>
<accession>A0A8K0EJ43</accession>
<reference evidence="2" key="1">
    <citation type="submission" date="2022-01" db="EMBL/GenBank/DDBJ databases">
        <authorList>
            <person name="Braso-Vives M."/>
        </authorList>
    </citation>
    <scope>NUCLEOTIDE SEQUENCE</scope>
</reference>
<feature type="region of interest" description="Disordered" evidence="1">
    <location>
        <begin position="50"/>
        <end position="109"/>
    </location>
</feature>
<gene>
    <name evidence="2" type="primary">Hypp1135</name>
    <name evidence="2" type="ORF">BLAG_LOCUS13112</name>
</gene>
<protein>
    <submittedName>
        <fullName evidence="2">Hypp1135 protein</fullName>
    </submittedName>
</protein>
<sequence length="123" mass="13391">MPDVLYTSLHSIASAHPVEWLRWQATIALDFYFCKLHPYNPGLCLRLDPHPPAATTLSETGSPASMSPRSEMSSPVSESTRTEMSTPTAEIDQPRTPCPVRGPGSDTGVRPSHAGYPGCIYCF</sequence>
<organism evidence="2 3">
    <name type="scientific">Branchiostoma lanceolatum</name>
    <name type="common">Common lancelet</name>
    <name type="synonym">Amphioxus lanceolatum</name>
    <dbReference type="NCBI Taxonomy" id="7740"/>
    <lineage>
        <taxon>Eukaryota</taxon>
        <taxon>Metazoa</taxon>
        <taxon>Chordata</taxon>
        <taxon>Cephalochordata</taxon>
        <taxon>Leptocardii</taxon>
        <taxon>Amphioxiformes</taxon>
        <taxon>Branchiostomatidae</taxon>
        <taxon>Branchiostoma</taxon>
    </lineage>
</organism>
<evidence type="ECO:0000313" key="3">
    <source>
        <dbReference type="Proteomes" id="UP000838412"/>
    </source>
</evidence>